<dbReference type="AlphaFoldDB" id="A0AAV7JLK3"/>
<dbReference type="SUPFAM" id="SSF101898">
    <property type="entry name" value="NHL repeat"/>
    <property type="match status" value="1"/>
</dbReference>
<accession>A0AAV7JLK3</accession>
<keyword evidence="2" id="KW-1185">Reference proteome</keyword>
<gene>
    <name evidence="1" type="ORF">LOD99_11750</name>
</gene>
<dbReference type="Gene3D" id="2.120.10.30">
    <property type="entry name" value="TolB, C-terminal domain"/>
    <property type="match status" value="1"/>
</dbReference>
<organism evidence="1 2">
    <name type="scientific">Oopsacas minuta</name>
    <dbReference type="NCBI Taxonomy" id="111878"/>
    <lineage>
        <taxon>Eukaryota</taxon>
        <taxon>Metazoa</taxon>
        <taxon>Porifera</taxon>
        <taxon>Hexactinellida</taxon>
        <taxon>Hexasterophora</taxon>
        <taxon>Lyssacinosida</taxon>
        <taxon>Leucopsacidae</taxon>
        <taxon>Oopsacas</taxon>
    </lineage>
</organism>
<dbReference type="Proteomes" id="UP001165289">
    <property type="component" value="Unassembled WGS sequence"/>
</dbReference>
<dbReference type="InterPro" id="IPR011042">
    <property type="entry name" value="6-blade_b-propeller_TolB-like"/>
</dbReference>
<comment type="caution">
    <text evidence="1">The sequence shown here is derived from an EMBL/GenBank/DDBJ whole genome shotgun (WGS) entry which is preliminary data.</text>
</comment>
<proteinExistence type="predicted"/>
<reference evidence="1 2" key="1">
    <citation type="journal article" date="2023" name="BMC Biol.">
        <title>The compact genome of the sponge Oopsacas minuta (Hexactinellida) is lacking key metazoan core genes.</title>
        <authorList>
            <person name="Santini S."/>
            <person name="Schenkelaars Q."/>
            <person name="Jourda C."/>
            <person name="Duchesne M."/>
            <person name="Belahbib H."/>
            <person name="Rocher C."/>
            <person name="Selva M."/>
            <person name="Riesgo A."/>
            <person name="Vervoort M."/>
            <person name="Leys S.P."/>
            <person name="Kodjabachian L."/>
            <person name="Le Bivic A."/>
            <person name="Borchiellini C."/>
            <person name="Claverie J.M."/>
            <person name="Renard E."/>
        </authorList>
    </citation>
    <scope>NUCLEOTIDE SEQUENCE [LARGE SCALE GENOMIC DNA]</scope>
    <source>
        <strain evidence="1">SPO-2</strain>
    </source>
</reference>
<protein>
    <submittedName>
        <fullName evidence="1">Uncharacterized protein</fullName>
    </submittedName>
</protein>
<evidence type="ECO:0000313" key="2">
    <source>
        <dbReference type="Proteomes" id="UP001165289"/>
    </source>
</evidence>
<name>A0AAV7JLK3_9METZ</name>
<sequence>MQKSTTDDEMEENTDDKQCEKSYTNEELYSFTNNKFIEFRISTNIHAFCLHSNEPLIAISTNLHTSNSIFYPIMIYTLNGDLVTYFSFPNTVYSSGNIYISYDMLLTNHSHYGTTRVNDYNVKNIDSIGLNNCFCCDKDDHIYAYCSYTKPQIHIHTQDFDKIGYISIAQKRSSPMAMKIQDDSMVIMSTKYHKYSTRGNITILVYSISSKELMQTVKFNKHFFENDYHLSICLDPFSDVLIGRNFSMTDKEKIAVWHFGGRVRCYKCYDIPNNRNDQLNGLAMTKDFEIVRSTTKGYIRLYDPE</sequence>
<dbReference type="EMBL" id="JAKMXF010000321">
    <property type="protein sequence ID" value="KAI6649384.1"/>
    <property type="molecule type" value="Genomic_DNA"/>
</dbReference>
<evidence type="ECO:0000313" key="1">
    <source>
        <dbReference type="EMBL" id="KAI6649384.1"/>
    </source>
</evidence>